<evidence type="ECO:0000256" key="4">
    <source>
        <dbReference type="ARBA" id="ARBA00022723"/>
    </source>
</evidence>
<dbReference type="GO" id="GO:0031564">
    <property type="term" value="P:transcription antitermination"/>
    <property type="evidence" value="ECO:0007669"/>
    <property type="project" value="UniProtKB-KW"/>
</dbReference>
<evidence type="ECO:0000256" key="2">
    <source>
        <dbReference type="ARBA" id="ARBA00001946"/>
    </source>
</evidence>
<keyword evidence="7 9" id="KW-0460">Magnesium</keyword>
<dbReference type="GO" id="GO:0046854">
    <property type="term" value="P:phosphatidylinositol phosphate biosynthetic process"/>
    <property type="evidence" value="ECO:0007669"/>
    <property type="project" value="InterPro"/>
</dbReference>
<feature type="binding site" evidence="9">
    <location>
        <position position="85"/>
    </location>
    <ligand>
        <name>Mg(2+)</name>
        <dbReference type="ChEBI" id="CHEBI:18420"/>
        <label>1</label>
        <note>catalytic</note>
    </ligand>
</feature>
<comment type="subunit">
    <text evidence="8">Homodimer. The rRNA transcription and antitermination complex (rrnTAC) consists of RNA polymerase (RNAP), NusA, NusB, NusE (rpsJ), NusG, SubB, ribosomal protein S4, DNA and precursor rRNA; S4 is more flexible than other subunits.</text>
</comment>
<dbReference type="PRINTS" id="PR00377">
    <property type="entry name" value="IMPHPHTASES"/>
</dbReference>
<comment type="catalytic activity">
    <reaction evidence="1 10">
        <text>a myo-inositol phosphate + H2O = myo-inositol + phosphate</text>
        <dbReference type="Rhea" id="RHEA:24056"/>
        <dbReference type="ChEBI" id="CHEBI:15377"/>
        <dbReference type="ChEBI" id="CHEBI:17268"/>
        <dbReference type="ChEBI" id="CHEBI:43474"/>
        <dbReference type="ChEBI" id="CHEBI:84139"/>
        <dbReference type="EC" id="3.1.3.25"/>
    </reaction>
</comment>
<dbReference type="GO" id="GO:0046872">
    <property type="term" value="F:metal ion binding"/>
    <property type="evidence" value="ECO:0007669"/>
    <property type="project" value="UniProtKB-KW"/>
</dbReference>
<dbReference type="CDD" id="cd01639">
    <property type="entry name" value="IMPase"/>
    <property type="match status" value="1"/>
</dbReference>
<keyword evidence="6" id="KW-0889">Transcription antitermination</keyword>
<keyword evidence="6" id="KW-0804">Transcription</keyword>
<evidence type="ECO:0000256" key="5">
    <source>
        <dbReference type="ARBA" id="ARBA00022801"/>
    </source>
</evidence>
<dbReference type="InterPro" id="IPR000760">
    <property type="entry name" value="Inositol_monophosphatase-like"/>
</dbReference>
<dbReference type="PROSITE" id="PS00629">
    <property type="entry name" value="IMP_1"/>
    <property type="match status" value="1"/>
</dbReference>
<accession>A0A4R6Z9V0</accession>
<dbReference type="PRINTS" id="PR01959">
    <property type="entry name" value="SBIMPHPHTASE"/>
</dbReference>
<dbReference type="GO" id="GO:0007165">
    <property type="term" value="P:signal transduction"/>
    <property type="evidence" value="ECO:0007669"/>
    <property type="project" value="TreeGrafter"/>
</dbReference>
<evidence type="ECO:0000256" key="6">
    <source>
        <dbReference type="ARBA" id="ARBA00022814"/>
    </source>
</evidence>
<sequence>MPRPAINVAVRAARTAGNLIVRNMNRVEGLAVMEKERMDFVSEVDRMAEQLIIRDLKRAYPSHAFVGEETGESGRSRYTWVIDPLDGTHNFLRGFPHFCVSIAMLEAGEPVYGVIYDPLRDETFTASKGDGAFLNDRRIRASGREGVAGALLATGFPYRQRRHLDAQIDMTKALLASAEDIRRTGSAALDLAYVACGRLDGYYETGLKIWDMAAGCLLVREAGGRYCDLAGRDGVPQSGNLIAGGHKVAFGIVSAIQPVLTPELLAG</sequence>
<evidence type="ECO:0000256" key="8">
    <source>
        <dbReference type="ARBA" id="ARBA00063608"/>
    </source>
</evidence>
<dbReference type="Pfam" id="PF00459">
    <property type="entry name" value="Inositol_P"/>
    <property type="match status" value="1"/>
</dbReference>
<dbReference type="Gene3D" id="3.40.190.80">
    <property type="match status" value="1"/>
</dbReference>
<dbReference type="AlphaFoldDB" id="A0A4R6Z9V0"/>
<dbReference type="FunFam" id="3.30.540.10:FF:000017">
    <property type="entry name" value="Inositol-1-monophosphatase"/>
    <property type="match status" value="1"/>
</dbReference>
<evidence type="ECO:0000256" key="9">
    <source>
        <dbReference type="PIRSR" id="PIRSR600760-2"/>
    </source>
</evidence>
<comment type="similarity">
    <text evidence="3 10">Belongs to the inositol monophosphatase superfamily.</text>
</comment>
<keyword evidence="6" id="KW-0805">Transcription regulation</keyword>
<dbReference type="PANTHER" id="PTHR20854">
    <property type="entry name" value="INOSITOL MONOPHOSPHATASE"/>
    <property type="match status" value="1"/>
</dbReference>
<dbReference type="InterPro" id="IPR033942">
    <property type="entry name" value="IMPase"/>
</dbReference>
<name>A0A4R6Z9V0_9GAMM</name>
<proteinExistence type="inferred from homology"/>
<keyword evidence="12" id="KW-1185">Reference proteome</keyword>
<dbReference type="InterPro" id="IPR020550">
    <property type="entry name" value="Inositol_monophosphatase_CS"/>
</dbReference>
<dbReference type="PANTHER" id="PTHR20854:SF4">
    <property type="entry name" value="INOSITOL-1-MONOPHOSPHATASE-RELATED"/>
    <property type="match status" value="1"/>
</dbReference>
<dbReference type="GO" id="GO:0008934">
    <property type="term" value="F:inositol monophosphate 1-phosphatase activity"/>
    <property type="evidence" value="ECO:0007669"/>
    <property type="project" value="InterPro"/>
</dbReference>
<evidence type="ECO:0000256" key="3">
    <source>
        <dbReference type="ARBA" id="ARBA00009759"/>
    </source>
</evidence>
<feature type="binding site" evidence="9">
    <location>
        <position position="86"/>
    </location>
    <ligand>
        <name>Mg(2+)</name>
        <dbReference type="ChEBI" id="CHEBI:18420"/>
        <label>1</label>
        <note>catalytic</note>
    </ligand>
</feature>
<gene>
    <name evidence="11" type="ORF">DFR29_101124</name>
</gene>
<keyword evidence="4 9" id="KW-0479">Metal-binding</keyword>
<dbReference type="Gene3D" id="3.30.540.10">
    <property type="entry name" value="Fructose-1,6-Bisphosphatase, subunit A, domain 1"/>
    <property type="match status" value="1"/>
</dbReference>
<evidence type="ECO:0000256" key="7">
    <source>
        <dbReference type="ARBA" id="ARBA00022842"/>
    </source>
</evidence>
<dbReference type="PROSITE" id="PS00630">
    <property type="entry name" value="IMP_2"/>
    <property type="match status" value="1"/>
</dbReference>
<comment type="cofactor">
    <cofactor evidence="2 9 10">
        <name>Mg(2+)</name>
        <dbReference type="ChEBI" id="CHEBI:18420"/>
    </cofactor>
</comment>
<dbReference type="RefSeq" id="WP_133816627.1">
    <property type="nucleotide sequence ID" value="NZ_SNZH01000001.1"/>
</dbReference>
<dbReference type="EC" id="3.1.3.25" evidence="10"/>
<dbReference type="InterPro" id="IPR022337">
    <property type="entry name" value="Inositol_monophosphatase_SuhB"/>
</dbReference>
<dbReference type="OrthoDB" id="9785695at2"/>
<feature type="binding site" evidence="9">
    <location>
        <position position="211"/>
    </location>
    <ligand>
        <name>Mg(2+)</name>
        <dbReference type="ChEBI" id="CHEBI:18420"/>
        <label>1</label>
        <note>catalytic</note>
    </ligand>
</feature>
<feature type="binding site" evidence="9">
    <location>
        <position position="68"/>
    </location>
    <ligand>
        <name>Mg(2+)</name>
        <dbReference type="ChEBI" id="CHEBI:18420"/>
        <label>1</label>
        <note>catalytic</note>
    </ligand>
</feature>
<feature type="binding site" evidence="9">
    <location>
        <position position="83"/>
    </location>
    <ligand>
        <name>Mg(2+)</name>
        <dbReference type="ChEBI" id="CHEBI:18420"/>
        <label>1</label>
        <note>catalytic</note>
    </ligand>
</feature>
<organism evidence="11 12">
    <name type="scientific">Tahibacter aquaticus</name>
    <dbReference type="NCBI Taxonomy" id="520092"/>
    <lineage>
        <taxon>Bacteria</taxon>
        <taxon>Pseudomonadati</taxon>
        <taxon>Pseudomonadota</taxon>
        <taxon>Gammaproteobacteria</taxon>
        <taxon>Lysobacterales</taxon>
        <taxon>Rhodanobacteraceae</taxon>
        <taxon>Tahibacter</taxon>
    </lineage>
</organism>
<comment type="caution">
    <text evidence="11">The sequence shown here is derived from an EMBL/GenBank/DDBJ whole genome shotgun (WGS) entry which is preliminary data.</text>
</comment>
<dbReference type="EMBL" id="SNZH01000001">
    <property type="protein sequence ID" value="TDR48504.1"/>
    <property type="molecule type" value="Genomic_DNA"/>
</dbReference>
<dbReference type="Proteomes" id="UP000295293">
    <property type="component" value="Unassembled WGS sequence"/>
</dbReference>
<dbReference type="InterPro" id="IPR020583">
    <property type="entry name" value="Inositol_monoP_metal-BS"/>
</dbReference>
<dbReference type="SUPFAM" id="SSF56655">
    <property type="entry name" value="Carbohydrate phosphatase"/>
    <property type="match status" value="1"/>
</dbReference>
<reference evidence="11 12" key="1">
    <citation type="submission" date="2019-03" db="EMBL/GenBank/DDBJ databases">
        <title>Genomic Encyclopedia of Type Strains, Phase IV (KMG-IV): sequencing the most valuable type-strain genomes for metagenomic binning, comparative biology and taxonomic classification.</title>
        <authorList>
            <person name="Goeker M."/>
        </authorList>
    </citation>
    <scope>NUCLEOTIDE SEQUENCE [LARGE SCALE GENOMIC DNA]</scope>
    <source>
        <strain evidence="11 12">DSM 21667</strain>
    </source>
</reference>
<evidence type="ECO:0000313" key="12">
    <source>
        <dbReference type="Proteomes" id="UP000295293"/>
    </source>
</evidence>
<evidence type="ECO:0000256" key="1">
    <source>
        <dbReference type="ARBA" id="ARBA00001033"/>
    </source>
</evidence>
<keyword evidence="5 10" id="KW-0378">Hydrolase</keyword>
<dbReference type="GO" id="GO:0006020">
    <property type="term" value="P:inositol metabolic process"/>
    <property type="evidence" value="ECO:0007669"/>
    <property type="project" value="TreeGrafter"/>
</dbReference>
<evidence type="ECO:0000256" key="10">
    <source>
        <dbReference type="RuleBase" id="RU364068"/>
    </source>
</evidence>
<evidence type="ECO:0000313" key="11">
    <source>
        <dbReference type="EMBL" id="TDR48504.1"/>
    </source>
</evidence>
<protein>
    <recommendedName>
        <fullName evidence="10">Inositol-1-monophosphatase</fullName>
        <ecNumber evidence="10">3.1.3.25</ecNumber>
    </recommendedName>
</protein>